<name>A0A0C9VPM2_SPHS4</name>
<protein>
    <submittedName>
        <fullName evidence="1">Uncharacterized protein</fullName>
    </submittedName>
</protein>
<evidence type="ECO:0000313" key="2">
    <source>
        <dbReference type="Proteomes" id="UP000054279"/>
    </source>
</evidence>
<reference evidence="1 2" key="1">
    <citation type="submission" date="2014-06" db="EMBL/GenBank/DDBJ databases">
        <title>Evolutionary Origins and Diversification of the Mycorrhizal Mutualists.</title>
        <authorList>
            <consortium name="DOE Joint Genome Institute"/>
            <consortium name="Mycorrhizal Genomics Consortium"/>
            <person name="Kohler A."/>
            <person name="Kuo A."/>
            <person name="Nagy L.G."/>
            <person name="Floudas D."/>
            <person name="Copeland A."/>
            <person name="Barry K.W."/>
            <person name="Cichocki N."/>
            <person name="Veneault-Fourrey C."/>
            <person name="LaButti K."/>
            <person name="Lindquist E.A."/>
            <person name="Lipzen A."/>
            <person name="Lundell T."/>
            <person name="Morin E."/>
            <person name="Murat C."/>
            <person name="Riley R."/>
            <person name="Ohm R."/>
            <person name="Sun H."/>
            <person name="Tunlid A."/>
            <person name="Henrissat B."/>
            <person name="Grigoriev I.V."/>
            <person name="Hibbett D.S."/>
            <person name="Martin F."/>
        </authorList>
    </citation>
    <scope>NUCLEOTIDE SEQUENCE [LARGE SCALE GENOMIC DNA]</scope>
    <source>
        <strain evidence="1 2">SS14</strain>
    </source>
</reference>
<proteinExistence type="predicted"/>
<accession>A0A0C9VPM2</accession>
<dbReference type="EMBL" id="KN837149">
    <property type="protein sequence ID" value="KIJ39796.1"/>
    <property type="molecule type" value="Genomic_DNA"/>
</dbReference>
<keyword evidence="2" id="KW-1185">Reference proteome</keyword>
<sequence length="129" mass="14521">MSFSLPKVSLTFQRLASCCGTVIGHPWTLYSATKGGPAAKLDPVVKYSMKRAGLLESLGIQRLYVSGQMHRHKDKRPHFTVHGMREDPNQPGTWKALKTLHVYSNGGGTIREPYKRIRGKKVEFITRLN</sequence>
<dbReference type="Proteomes" id="UP000054279">
    <property type="component" value="Unassembled WGS sequence"/>
</dbReference>
<evidence type="ECO:0000313" key="1">
    <source>
        <dbReference type="EMBL" id="KIJ39796.1"/>
    </source>
</evidence>
<gene>
    <name evidence="1" type="ORF">M422DRAFT_257392</name>
</gene>
<organism evidence="1 2">
    <name type="scientific">Sphaerobolus stellatus (strain SS14)</name>
    <dbReference type="NCBI Taxonomy" id="990650"/>
    <lineage>
        <taxon>Eukaryota</taxon>
        <taxon>Fungi</taxon>
        <taxon>Dikarya</taxon>
        <taxon>Basidiomycota</taxon>
        <taxon>Agaricomycotina</taxon>
        <taxon>Agaricomycetes</taxon>
        <taxon>Phallomycetidae</taxon>
        <taxon>Geastrales</taxon>
        <taxon>Sphaerobolaceae</taxon>
        <taxon>Sphaerobolus</taxon>
    </lineage>
</organism>
<dbReference type="HOGENOM" id="CLU_1950196_0_0_1"/>
<dbReference type="AlphaFoldDB" id="A0A0C9VPM2"/>